<evidence type="ECO:0000256" key="5">
    <source>
        <dbReference type="ARBA" id="ARBA00023242"/>
    </source>
</evidence>
<evidence type="ECO:0000313" key="10">
    <source>
        <dbReference type="Proteomes" id="UP001187531"/>
    </source>
</evidence>
<dbReference type="Proteomes" id="UP001187531">
    <property type="component" value="Unassembled WGS sequence"/>
</dbReference>
<feature type="domain" description="RING-type" evidence="8">
    <location>
        <begin position="17"/>
        <end position="56"/>
    </location>
</feature>
<dbReference type="PANTHER" id="PTHR10825">
    <property type="entry name" value="RING FINGER DOMAIN-CONTAINING, POLYCOMB GROUP COMPONENT"/>
    <property type="match status" value="1"/>
</dbReference>
<accession>A0AA88HE68</accession>
<dbReference type="PROSITE" id="PS00518">
    <property type="entry name" value="ZF_RING_1"/>
    <property type="match status" value="1"/>
</dbReference>
<keyword evidence="2" id="KW-0479">Metal-binding</keyword>
<comment type="subcellular location">
    <subcellularLocation>
        <location evidence="1">Nucleus</location>
    </subcellularLocation>
</comment>
<dbReference type="InterPro" id="IPR032443">
    <property type="entry name" value="RAWUL"/>
</dbReference>
<dbReference type="SMART" id="SM00184">
    <property type="entry name" value="RING"/>
    <property type="match status" value="1"/>
</dbReference>
<organism evidence="9 10">
    <name type="scientific">Artemia franciscana</name>
    <name type="common">Brine shrimp</name>
    <name type="synonym">Artemia sanfranciscana</name>
    <dbReference type="NCBI Taxonomy" id="6661"/>
    <lineage>
        <taxon>Eukaryota</taxon>
        <taxon>Metazoa</taxon>
        <taxon>Ecdysozoa</taxon>
        <taxon>Arthropoda</taxon>
        <taxon>Crustacea</taxon>
        <taxon>Branchiopoda</taxon>
        <taxon>Anostraca</taxon>
        <taxon>Artemiidae</taxon>
        <taxon>Artemia</taxon>
    </lineage>
</organism>
<dbReference type="GO" id="GO:0000122">
    <property type="term" value="P:negative regulation of transcription by RNA polymerase II"/>
    <property type="evidence" value="ECO:0007669"/>
    <property type="project" value="TreeGrafter"/>
</dbReference>
<protein>
    <recommendedName>
        <fullName evidence="8">RING-type domain-containing protein</fullName>
    </recommendedName>
</protein>
<evidence type="ECO:0000256" key="1">
    <source>
        <dbReference type="ARBA" id="ARBA00004123"/>
    </source>
</evidence>
<dbReference type="SUPFAM" id="SSF57850">
    <property type="entry name" value="RING/U-box"/>
    <property type="match status" value="1"/>
</dbReference>
<proteinExistence type="predicted"/>
<sequence>MSSNPILLRDLNEYLLCKICFGYLIDATTITECLHSFCKTCIVKHLRGSNFCPACDVLVHKTKPLMHIRPDHTLQDLVYKMVPELFRSEMARRKEFYSEHPDTNSVPDGRICSRMLFFSPKDKISLSLEYIEPCTRETLEELNQSVDREEEAKLAHNRPKKVLGKRYLYCPAAVTIGHLQKFIRLKYGLGHRYKVDILCHSELLLPEYHLLDVAYATSWTQEEPLRLFYRIYQIKCHYEIPEPSPPVVECQEDKAVETSEEESAKISEETPIRLFSTDANWGETRGAKQHAPETCNTADLKRDVNSVSKKKRLNETSQSERLKLVAKVKSEKLNGHCELKTKRNPQLFNSCNSFKLIMSPSEKDGQKESNHNNLNLASAVKPGLKFEKRNGELDKIENDLKPSRSDHLFLPPLAKIDTKASGKFRVESKNNSLRRKIKKNCGPDHTDSRGLFDPKRTVSNTIETAKKQIGSTETENSCEKEVDKRTPELNVRDRCISTQFLDINSENTRKKSDILSDTLLDEIKDRALSKGSSVKDLSISATEDTIAYELPSLVCERSSIELVSTVQKNVSPTPCQKGIDSDDFTGSRNSIYESEPSSKKRKVSNGGPTRTMPNLIAISEMPTPLVVRSVQTLAGSRKPDVRIVEAVRNNEPEKLSLKDGVNSPQSSAVILDLSEKTSSAKSLSCNVPEKKTSRSTTFMPNLPKIPAVKIQIKERGITPKSTCMNPVNKESYQHEQASLLPRGNAPVQSFNTMSNPHPNSVQNHMLQSMALAQTQHMQQLQAAMYAASAAKQASGATSPLVNPVEFERVRNILTWNALAHIQGHRPPTTSLKESPRFSSRLSCDRSEDFVTSQTSNVIKPKIKYNQSSSDSVRGNMHQFIELQQNARFTSTSNPRLSLNSSVREIPNPSLLQQRRLTQLLNVNIPENTIAGRTSDIPSPKRVMENKLAANKELTVSIVSSGDKSRKS</sequence>
<evidence type="ECO:0000259" key="8">
    <source>
        <dbReference type="PROSITE" id="PS50089"/>
    </source>
</evidence>
<dbReference type="Pfam" id="PF13923">
    <property type="entry name" value="zf-C3HC4_2"/>
    <property type="match status" value="1"/>
</dbReference>
<dbReference type="PANTHER" id="PTHR10825:SF72">
    <property type="entry name" value="UBIQUITIN-LIKE DOMAIN-CONTAINING PROTEIN"/>
    <property type="match status" value="1"/>
</dbReference>
<keyword evidence="4" id="KW-0862">Zinc</keyword>
<evidence type="ECO:0000313" key="9">
    <source>
        <dbReference type="EMBL" id="KAK2710395.1"/>
    </source>
</evidence>
<evidence type="ECO:0000256" key="3">
    <source>
        <dbReference type="ARBA" id="ARBA00022771"/>
    </source>
</evidence>
<dbReference type="Gene3D" id="3.30.40.10">
    <property type="entry name" value="Zinc/RING finger domain, C3HC4 (zinc finger)"/>
    <property type="match status" value="1"/>
</dbReference>
<evidence type="ECO:0000256" key="7">
    <source>
        <dbReference type="SAM" id="MobiDB-lite"/>
    </source>
</evidence>
<dbReference type="EMBL" id="JAVRJZ010000017">
    <property type="protein sequence ID" value="KAK2710395.1"/>
    <property type="molecule type" value="Genomic_DNA"/>
</dbReference>
<evidence type="ECO:0000256" key="2">
    <source>
        <dbReference type="ARBA" id="ARBA00022723"/>
    </source>
</evidence>
<comment type="caution">
    <text evidence="9">The sequence shown here is derived from an EMBL/GenBank/DDBJ whole genome shotgun (WGS) entry which is preliminary data.</text>
</comment>
<dbReference type="InterPro" id="IPR013083">
    <property type="entry name" value="Znf_RING/FYVE/PHD"/>
</dbReference>
<keyword evidence="10" id="KW-1185">Reference proteome</keyword>
<dbReference type="AlphaFoldDB" id="A0AA88HE68"/>
<dbReference type="GO" id="GO:0008270">
    <property type="term" value="F:zinc ion binding"/>
    <property type="evidence" value="ECO:0007669"/>
    <property type="project" value="UniProtKB-KW"/>
</dbReference>
<name>A0AA88HE68_ARTSF</name>
<dbReference type="InterPro" id="IPR017907">
    <property type="entry name" value="Znf_RING_CS"/>
</dbReference>
<dbReference type="Pfam" id="PF16207">
    <property type="entry name" value="RAWUL"/>
    <property type="match status" value="1"/>
</dbReference>
<evidence type="ECO:0000256" key="4">
    <source>
        <dbReference type="ARBA" id="ARBA00022833"/>
    </source>
</evidence>
<evidence type="ECO:0000256" key="6">
    <source>
        <dbReference type="PROSITE-ProRule" id="PRU00175"/>
    </source>
</evidence>
<keyword evidence="3 6" id="KW-0863">Zinc-finger</keyword>
<dbReference type="InterPro" id="IPR001841">
    <property type="entry name" value="Znf_RING"/>
</dbReference>
<keyword evidence="5" id="KW-0539">Nucleus</keyword>
<reference evidence="9" key="1">
    <citation type="submission" date="2023-07" db="EMBL/GenBank/DDBJ databases">
        <title>Chromosome-level genome assembly of Artemia franciscana.</title>
        <authorList>
            <person name="Jo E."/>
        </authorList>
    </citation>
    <scope>NUCLEOTIDE SEQUENCE</scope>
    <source>
        <tissue evidence="9">Whole body</tissue>
    </source>
</reference>
<dbReference type="Gene3D" id="3.10.20.90">
    <property type="entry name" value="Phosphatidylinositol 3-kinase Catalytic Subunit, Chain A, domain 1"/>
    <property type="match status" value="1"/>
</dbReference>
<feature type="region of interest" description="Disordered" evidence="7">
    <location>
        <begin position="577"/>
        <end position="610"/>
    </location>
</feature>
<dbReference type="FunFam" id="3.30.40.10:FF:000033">
    <property type="entry name" value="Polycomb group RING finger protein 3"/>
    <property type="match status" value="1"/>
</dbReference>
<gene>
    <name evidence="9" type="ORF">QYM36_013886</name>
</gene>
<dbReference type="PROSITE" id="PS50089">
    <property type="entry name" value="ZF_RING_2"/>
    <property type="match status" value="1"/>
</dbReference>
<dbReference type="GO" id="GO:1990841">
    <property type="term" value="F:promoter-specific chromatin binding"/>
    <property type="evidence" value="ECO:0007669"/>
    <property type="project" value="TreeGrafter"/>
</dbReference>
<dbReference type="GO" id="GO:0035102">
    <property type="term" value="C:PRC1 complex"/>
    <property type="evidence" value="ECO:0007669"/>
    <property type="project" value="TreeGrafter"/>
</dbReference>